<accession>A0ACB9ZPG7</accession>
<protein>
    <submittedName>
        <fullName evidence="1">Uncharacterized protein</fullName>
    </submittedName>
</protein>
<proteinExistence type="predicted"/>
<name>A0ACB9ZPG7_CATRO</name>
<evidence type="ECO:0000313" key="2">
    <source>
        <dbReference type="Proteomes" id="UP001060085"/>
    </source>
</evidence>
<keyword evidence="2" id="KW-1185">Reference proteome</keyword>
<gene>
    <name evidence="1" type="ORF">M9H77_35599</name>
</gene>
<comment type="caution">
    <text evidence="1">The sequence shown here is derived from an EMBL/GenBank/DDBJ whole genome shotgun (WGS) entry which is preliminary data.</text>
</comment>
<dbReference type="EMBL" id="CM044708">
    <property type="protein sequence ID" value="KAI5649594.1"/>
    <property type="molecule type" value="Genomic_DNA"/>
</dbReference>
<reference evidence="2" key="1">
    <citation type="journal article" date="2023" name="Nat. Plants">
        <title>Single-cell RNA sequencing provides a high-resolution roadmap for understanding the multicellular compartmentation of specialized metabolism.</title>
        <authorList>
            <person name="Sun S."/>
            <person name="Shen X."/>
            <person name="Li Y."/>
            <person name="Li Y."/>
            <person name="Wang S."/>
            <person name="Li R."/>
            <person name="Zhang H."/>
            <person name="Shen G."/>
            <person name="Guo B."/>
            <person name="Wei J."/>
            <person name="Xu J."/>
            <person name="St-Pierre B."/>
            <person name="Chen S."/>
            <person name="Sun C."/>
        </authorList>
    </citation>
    <scope>NUCLEOTIDE SEQUENCE [LARGE SCALE GENOMIC DNA]</scope>
</reference>
<sequence>MGFKNLPLRHKMFGLRRCLVGSGGNEKRKTTNGKIQSWMMPVSHGYHVMEDCSADDSYGDPAFGELNPADKVVAQREQIQEHELWFFGVFDSTTGDGVTKYLQTHLFDKKLKVSQMRSRSKEIMRKAYLNARTKGREAEKACKLGSATAVVINGEKLVIANMGEYKVIVCRDGKAYQINRKEQQPVRSHWSRRFIPGAFRKVKVRFTARDSGNGRAAKACKSSEIAVGSERIDSDTEFVILASIGIWEVMKHQEAVNLIRHIEDPQEAADCLAKEALIRMSKKNISCLIIRFD</sequence>
<evidence type="ECO:0000313" key="1">
    <source>
        <dbReference type="EMBL" id="KAI5649594.1"/>
    </source>
</evidence>
<dbReference type="Proteomes" id="UP001060085">
    <property type="component" value="Linkage Group LG08"/>
</dbReference>
<organism evidence="1 2">
    <name type="scientific">Catharanthus roseus</name>
    <name type="common">Madagascar periwinkle</name>
    <name type="synonym">Vinca rosea</name>
    <dbReference type="NCBI Taxonomy" id="4058"/>
    <lineage>
        <taxon>Eukaryota</taxon>
        <taxon>Viridiplantae</taxon>
        <taxon>Streptophyta</taxon>
        <taxon>Embryophyta</taxon>
        <taxon>Tracheophyta</taxon>
        <taxon>Spermatophyta</taxon>
        <taxon>Magnoliopsida</taxon>
        <taxon>eudicotyledons</taxon>
        <taxon>Gunneridae</taxon>
        <taxon>Pentapetalae</taxon>
        <taxon>asterids</taxon>
        <taxon>lamiids</taxon>
        <taxon>Gentianales</taxon>
        <taxon>Apocynaceae</taxon>
        <taxon>Rauvolfioideae</taxon>
        <taxon>Vinceae</taxon>
        <taxon>Catharanthinae</taxon>
        <taxon>Catharanthus</taxon>
    </lineage>
</organism>